<dbReference type="SMART" id="SM00228">
    <property type="entry name" value="PDZ"/>
    <property type="match status" value="1"/>
</dbReference>
<sequence length="75" mass="8182">MVQTVTSNTPAEKAGLRWGDEIVEVNGQSVLHLSDAAMRLLLRGKVCTKLTVGVKRNGLARVQRITASRVLIRTP</sequence>
<evidence type="ECO:0000313" key="3">
    <source>
        <dbReference type="Proteomes" id="UP000647587"/>
    </source>
</evidence>
<dbReference type="InterPro" id="IPR041489">
    <property type="entry name" value="PDZ_6"/>
</dbReference>
<name>A0ABQ2F2D5_9DEIO</name>
<accession>A0ABQ2F2D5</accession>
<dbReference type="InterPro" id="IPR036034">
    <property type="entry name" value="PDZ_sf"/>
</dbReference>
<organism evidence="2 3">
    <name type="scientific">Deinococcus malanensis</name>
    <dbReference type="NCBI Taxonomy" id="1706855"/>
    <lineage>
        <taxon>Bacteria</taxon>
        <taxon>Thermotogati</taxon>
        <taxon>Deinococcota</taxon>
        <taxon>Deinococci</taxon>
        <taxon>Deinococcales</taxon>
        <taxon>Deinococcaceae</taxon>
        <taxon>Deinococcus</taxon>
    </lineage>
</organism>
<feature type="domain" description="PDZ" evidence="1">
    <location>
        <begin position="1"/>
        <end position="43"/>
    </location>
</feature>
<proteinExistence type="predicted"/>
<dbReference type="PROSITE" id="PS50106">
    <property type="entry name" value="PDZ"/>
    <property type="match status" value="1"/>
</dbReference>
<dbReference type="Gene3D" id="2.30.42.10">
    <property type="match status" value="1"/>
</dbReference>
<dbReference type="InterPro" id="IPR001478">
    <property type="entry name" value="PDZ"/>
</dbReference>
<gene>
    <name evidence="2" type="ORF">GCM10008955_40150</name>
</gene>
<dbReference type="SUPFAM" id="SSF50156">
    <property type="entry name" value="PDZ domain-like"/>
    <property type="match status" value="1"/>
</dbReference>
<evidence type="ECO:0000313" key="2">
    <source>
        <dbReference type="EMBL" id="GGK42371.1"/>
    </source>
</evidence>
<dbReference type="RefSeq" id="WP_386839873.1">
    <property type="nucleotide sequence ID" value="NZ_JBHUEV010000002.1"/>
</dbReference>
<evidence type="ECO:0000259" key="1">
    <source>
        <dbReference type="PROSITE" id="PS50106"/>
    </source>
</evidence>
<protein>
    <recommendedName>
        <fullName evidence="1">PDZ domain-containing protein</fullName>
    </recommendedName>
</protein>
<dbReference type="EMBL" id="BMPP01000031">
    <property type="protein sequence ID" value="GGK42371.1"/>
    <property type="molecule type" value="Genomic_DNA"/>
</dbReference>
<dbReference type="Pfam" id="PF17820">
    <property type="entry name" value="PDZ_6"/>
    <property type="match status" value="1"/>
</dbReference>
<keyword evidence="3" id="KW-1185">Reference proteome</keyword>
<reference evidence="3" key="1">
    <citation type="journal article" date="2019" name="Int. J. Syst. Evol. Microbiol.">
        <title>The Global Catalogue of Microorganisms (GCM) 10K type strain sequencing project: providing services to taxonomists for standard genome sequencing and annotation.</title>
        <authorList>
            <consortium name="The Broad Institute Genomics Platform"/>
            <consortium name="The Broad Institute Genome Sequencing Center for Infectious Disease"/>
            <person name="Wu L."/>
            <person name="Ma J."/>
        </authorList>
    </citation>
    <scope>NUCLEOTIDE SEQUENCE [LARGE SCALE GENOMIC DNA]</scope>
    <source>
        <strain evidence="3">JCM 30331</strain>
    </source>
</reference>
<comment type="caution">
    <text evidence="2">The sequence shown here is derived from an EMBL/GenBank/DDBJ whole genome shotgun (WGS) entry which is preliminary data.</text>
</comment>
<dbReference type="Proteomes" id="UP000647587">
    <property type="component" value="Unassembled WGS sequence"/>
</dbReference>